<evidence type="ECO:0000256" key="2">
    <source>
        <dbReference type="ARBA" id="ARBA00022833"/>
    </source>
</evidence>
<reference evidence="9 10" key="1">
    <citation type="submission" date="2016-12" db="EMBL/GenBank/DDBJ databases">
        <title>The genomes of Aspergillus section Nigri reveals drivers in fungal speciation.</title>
        <authorList>
            <consortium name="DOE Joint Genome Institute"/>
            <person name="Vesth T.C."/>
            <person name="Nybo J."/>
            <person name="Theobald S."/>
            <person name="Brandl J."/>
            <person name="Frisvad J.C."/>
            <person name="Nielsen K.F."/>
            <person name="Lyhne E.K."/>
            <person name="Kogle M.E."/>
            <person name="Kuo A."/>
            <person name="Riley R."/>
            <person name="Clum A."/>
            <person name="Nolan M."/>
            <person name="Lipzen A."/>
            <person name="Salamov A."/>
            <person name="Henrissat B."/>
            <person name="Wiebenga A."/>
            <person name="De Vries R.P."/>
            <person name="Grigoriev I.V."/>
            <person name="Mortensen U.H."/>
            <person name="Andersen M.R."/>
            <person name="Baker S.E."/>
        </authorList>
    </citation>
    <scope>NUCLEOTIDE SEQUENCE [LARGE SCALE GENOMIC DNA]</scope>
    <source>
        <strain evidence="9 10">IBT 23096</strain>
    </source>
</reference>
<keyword evidence="2" id="KW-0862">Zinc</keyword>
<dbReference type="AlphaFoldDB" id="A0A2I2GMF5"/>
<proteinExistence type="predicted"/>
<feature type="domain" description="Zn(2)-C6 fungal-type" evidence="8">
    <location>
        <begin position="16"/>
        <end position="47"/>
    </location>
</feature>
<keyword evidence="4" id="KW-0238">DNA-binding</keyword>
<dbReference type="Pfam" id="PF00172">
    <property type="entry name" value="Zn_clus"/>
    <property type="match status" value="1"/>
</dbReference>
<protein>
    <submittedName>
        <fullName evidence="9">Zn2Cys6 transcription factor</fullName>
    </submittedName>
</protein>
<dbReference type="PANTHER" id="PTHR31944">
    <property type="entry name" value="HEME-RESPONSIVE ZINC FINGER TRANSCRIPTION FACTOR HAP1"/>
    <property type="match status" value="1"/>
</dbReference>
<keyword evidence="3" id="KW-0805">Transcription regulation</keyword>
<dbReference type="SMART" id="SM00066">
    <property type="entry name" value="GAL4"/>
    <property type="match status" value="1"/>
</dbReference>
<evidence type="ECO:0000256" key="4">
    <source>
        <dbReference type="ARBA" id="ARBA00023125"/>
    </source>
</evidence>
<evidence type="ECO:0000313" key="9">
    <source>
        <dbReference type="EMBL" id="PLB54057.1"/>
    </source>
</evidence>
<dbReference type="Proteomes" id="UP000234275">
    <property type="component" value="Unassembled WGS sequence"/>
</dbReference>
<organism evidence="9 10">
    <name type="scientific">Aspergillus steynii IBT 23096</name>
    <dbReference type="NCBI Taxonomy" id="1392250"/>
    <lineage>
        <taxon>Eukaryota</taxon>
        <taxon>Fungi</taxon>
        <taxon>Dikarya</taxon>
        <taxon>Ascomycota</taxon>
        <taxon>Pezizomycotina</taxon>
        <taxon>Eurotiomycetes</taxon>
        <taxon>Eurotiomycetidae</taxon>
        <taxon>Eurotiales</taxon>
        <taxon>Aspergillaceae</taxon>
        <taxon>Aspergillus</taxon>
        <taxon>Aspergillus subgen. Circumdati</taxon>
    </lineage>
</organism>
<dbReference type="SMART" id="SM00906">
    <property type="entry name" value="Fungal_trans"/>
    <property type="match status" value="1"/>
</dbReference>
<gene>
    <name evidence="9" type="ORF">P170DRAFT_504880</name>
</gene>
<dbReference type="Gene3D" id="4.10.240.10">
    <property type="entry name" value="Zn(2)-C6 fungal-type DNA-binding domain"/>
    <property type="match status" value="1"/>
</dbReference>
<dbReference type="GO" id="GO:0000978">
    <property type="term" value="F:RNA polymerase II cis-regulatory region sequence-specific DNA binding"/>
    <property type="evidence" value="ECO:0007669"/>
    <property type="project" value="TreeGrafter"/>
</dbReference>
<dbReference type="PROSITE" id="PS50048">
    <property type="entry name" value="ZN2_CY6_FUNGAL_2"/>
    <property type="match status" value="1"/>
</dbReference>
<dbReference type="CDD" id="cd12148">
    <property type="entry name" value="fungal_TF_MHR"/>
    <property type="match status" value="1"/>
</dbReference>
<dbReference type="InterPro" id="IPR051430">
    <property type="entry name" value="Fungal_TF_Env_Response"/>
</dbReference>
<evidence type="ECO:0000256" key="6">
    <source>
        <dbReference type="ARBA" id="ARBA00023242"/>
    </source>
</evidence>
<keyword evidence="6" id="KW-0539">Nucleus</keyword>
<dbReference type="SUPFAM" id="SSF57701">
    <property type="entry name" value="Zn2/Cys6 DNA-binding domain"/>
    <property type="match status" value="1"/>
</dbReference>
<dbReference type="InterPro" id="IPR036864">
    <property type="entry name" value="Zn2-C6_fun-type_DNA-bd_sf"/>
</dbReference>
<evidence type="ECO:0000313" key="10">
    <source>
        <dbReference type="Proteomes" id="UP000234275"/>
    </source>
</evidence>
<dbReference type="GO" id="GO:0006351">
    <property type="term" value="P:DNA-templated transcription"/>
    <property type="evidence" value="ECO:0007669"/>
    <property type="project" value="InterPro"/>
</dbReference>
<accession>A0A2I2GMF5</accession>
<dbReference type="GO" id="GO:0005634">
    <property type="term" value="C:nucleus"/>
    <property type="evidence" value="ECO:0007669"/>
    <property type="project" value="TreeGrafter"/>
</dbReference>
<dbReference type="RefSeq" id="XP_024709359.1">
    <property type="nucleotide sequence ID" value="XM_024854246.1"/>
</dbReference>
<dbReference type="EMBL" id="MSFO01000001">
    <property type="protein sequence ID" value="PLB54057.1"/>
    <property type="molecule type" value="Genomic_DNA"/>
</dbReference>
<sequence>MDEPQTVRKRPRPVVSCLRCREKKLKCDRVSPCVNCNKAACPADCRYSQDPGASDRPTKARRAATSTETVDQHPDQRGNDPARAGGTGIIEDLQQRVAKLEELLSARSRPANCDDVPETCIPDASNANEDAEASTAFSGTLVVKGNRTRYHGQNNRTTLLKQFPEAKQYIGRFTEDPVMVGLAKEVQFLQSKSQAPLNSPGSVSDSDFSPELIQLRASLPPKAVCDQLLDIYTQNFEKVLRILHVPSFTSQYTRFWVDPDDETDRSCAFLPLLTAVLTVSTTLVDPTAQLGDPSAWNYLENTAVNLIRTWQRKLGRKQHTELATLQVGVLVTLNRRLRLESDEEIWRATGTLVRSAMVMGLHVDLSGYSKLSAFQAETRRRLWITIAEMDLQASVESGMPVMTPDLDYRALSPANLDDADFDESTAELPPPKPLHERTDSLAQVTLAISLSQRIKAMVFVKNTGPTHNLSATLEHGRVLEEQLQQIPDLLKLDRNPPDDDTPASLLNRVLLDIHIRRSLLCLYRPVAMKESQEADYHTLQQSCLESSLAILSYQDLFDPSVADLDLFTSSVYSDLFQSICKNDLLRAALSVCGYMKTSGKNPHTPASNSSVGLAKQTPMHSKASLTRIVEATLDALTRRVAHPGSNVKDIILLAIVLQSVRARSSSQVKDHWMQEGAKKAFSACRQHLFSSVTDESVAGNIADLAQLLQSSQALFPSGDATGLTPHAQLPDLLGQSSALLDEFNDFQGNLFQFDDGPFAWNP</sequence>
<dbReference type="GO" id="GO:0001228">
    <property type="term" value="F:DNA-binding transcription activator activity, RNA polymerase II-specific"/>
    <property type="evidence" value="ECO:0007669"/>
    <property type="project" value="TreeGrafter"/>
</dbReference>
<dbReference type="GeneID" id="36561952"/>
<dbReference type="InterPro" id="IPR001138">
    <property type="entry name" value="Zn2Cys6_DnaBD"/>
</dbReference>
<dbReference type="OrthoDB" id="5414787at2759"/>
<dbReference type="VEuPathDB" id="FungiDB:P170DRAFT_504880"/>
<comment type="caution">
    <text evidence="9">The sequence shown here is derived from an EMBL/GenBank/DDBJ whole genome shotgun (WGS) entry which is preliminary data.</text>
</comment>
<keyword evidence="10" id="KW-1185">Reference proteome</keyword>
<name>A0A2I2GMF5_9EURO</name>
<keyword evidence="1" id="KW-0479">Metal-binding</keyword>
<dbReference type="STRING" id="1392250.A0A2I2GMF5"/>
<dbReference type="Pfam" id="PF04082">
    <property type="entry name" value="Fungal_trans"/>
    <property type="match status" value="1"/>
</dbReference>
<evidence type="ECO:0000256" key="3">
    <source>
        <dbReference type="ARBA" id="ARBA00023015"/>
    </source>
</evidence>
<evidence type="ECO:0000256" key="1">
    <source>
        <dbReference type="ARBA" id="ARBA00022723"/>
    </source>
</evidence>
<dbReference type="GO" id="GO:0008270">
    <property type="term" value="F:zinc ion binding"/>
    <property type="evidence" value="ECO:0007669"/>
    <property type="project" value="InterPro"/>
</dbReference>
<evidence type="ECO:0000256" key="7">
    <source>
        <dbReference type="SAM" id="MobiDB-lite"/>
    </source>
</evidence>
<keyword evidence="5" id="KW-0804">Transcription</keyword>
<dbReference type="CDD" id="cd00067">
    <property type="entry name" value="GAL4"/>
    <property type="match status" value="1"/>
</dbReference>
<dbReference type="PROSITE" id="PS00463">
    <property type="entry name" value="ZN2_CY6_FUNGAL_1"/>
    <property type="match status" value="1"/>
</dbReference>
<feature type="compositionally biased region" description="Basic and acidic residues" evidence="7">
    <location>
        <begin position="70"/>
        <end position="80"/>
    </location>
</feature>
<evidence type="ECO:0000256" key="5">
    <source>
        <dbReference type="ARBA" id="ARBA00023163"/>
    </source>
</evidence>
<evidence type="ECO:0000259" key="8">
    <source>
        <dbReference type="PROSITE" id="PS50048"/>
    </source>
</evidence>
<dbReference type="PANTHER" id="PTHR31944:SF131">
    <property type="entry name" value="HEME-RESPONSIVE ZINC FINGER TRANSCRIPTION FACTOR HAP1"/>
    <property type="match status" value="1"/>
</dbReference>
<dbReference type="InterPro" id="IPR007219">
    <property type="entry name" value="XnlR_reg_dom"/>
</dbReference>
<feature type="region of interest" description="Disordered" evidence="7">
    <location>
        <begin position="47"/>
        <end position="86"/>
    </location>
</feature>